<feature type="domain" description="HTH marR-type" evidence="1">
    <location>
        <begin position="23"/>
        <end position="159"/>
    </location>
</feature>
<evidence type="ECO:0000313" key="3">
    <source>
        <dbReference type="Proteomes" id="UP001595912"/>
    </source>
</evidence>
<dbReference type="InterPro" id="IPR039422">
    <property type="entry name" value="MarR/SlyA-like"/>
</dbReference>
<dbReference type="PROSITE" id="PS50995">
    <property type="entry name" value="HTH_MARR_2"/>
    <property type="match status" value="1"/>
</dbReference>
<comment type="caution">
    <text evidence="2">The sequence shown here is derived from an EMBL/GenBank/DDBJ whole genome shotgun (WGS) entry which is preliminary data.</text>
</comment>
<dbReference type="PRINTS" id="PR00598">
    <property type="entry name" value="HTHMARR"/>
</dbReference>
<dbReference type="Gene3D" id="1.10.10.10">
    <property type="entry name" value="Winged helix-like DNA-binding domain superfamily/Winged helix DNA-binding domain"/>
    <property type="match status" value="1"/>
</dbReference>
<evidence type="ECO:0000259" key="1">
    <source>
        <dbReference type="PROSITE" id="PS50995"/>
    </source>
</evidence>
<dbReference type="RefSeq" id="WP_380121026.1">
    <property type="nucleotide sequence ID" value="NZ_JBHSIU010000042.1"/>
</dbReference>
<dbReference type="InterPro" id="IPR000835">
    <property type="entry name" value="HTH_MarR-typ"/>
</dbReference>
<reference evidence="3" key="1">
    <citation type="journal article" date="2019" name="Int. J. Syst. Evol. Microbiol.">
        <title>The Global Catalogue of Microorganisms (GCM) 10K type strain sequencing project: providing services to taxonomists for standard genome sequencing and annotation.</title>
        <authorList>
            <consortium name="The Broad Institute Genomics Platform"/>
            <consortium name="The Broad Institute Genome Sequencing Center for Infectious Disease"/>
            <person name="Wu L."/>
            <person name="Ma J."/>
        </authorList>
    </citation>
    <scope>NUCLEOTIDE SEQUENCE [LARGE SCALE GENOMIC DNA]</scope>
    <source>
        <strain evidence="3">CGMCC 4.7152</strain>
    </source>
</reference>
<dbReference type="InterPro" id="IPR036388">
    <property type="entry name" value="WH-like_DNA-bd_sf"/>
</dbReference>
<keyword evidence="3" id="KW-1185">Reference proteome</keyword>
<protein>
    <submittedName>
        <fullName evidence="2">MarR family winged helix-turn-helix transcriptional regulator</fullName>
    </submittedName>
</protein>
<name>A0ABV9W295_9ACTN</name>
<sequence length="166" mass="19065">MSNGLGFDDPAHADLAAEFSKEEFRLWFAYFDMEAALWQRLTKQLRRDTGLSEADFRVLVSLLNAEPEQLRSYELAARIDFDRARLHRHLDRMETRGMIRRRQADDNPRGVVVELAPDGRAAIVAARPVRSRHIREAIVQALTPEELAAFTHASEKILANLRSLER</sequence>
<dbReference type="SMART" id="SM00347">
    <property type="entry name" value="HTH_MARR"/>
    <property type="match status" value="1"/>
</dbReference>
<gene>
    <name evidence="2" type="ORF">ACFPIJ_33335</name>
</gene>
<dbReference type="Proteomes" id="UP001595912">
    <property type="component" value="Unassembled WGS sequence"/>
</dbReference>
<dbReference type="Pfam" id="PF12802">
    <property type="entry name" value="MarR_2"/>
    <property type="match status" value="1"/>
</dbReference>
<organism evidence="2 3">
    <name type="scientific">Dactylosporangium cerinum</name>
    <dbReference type="NCBI Taxonomy" id="1434730"/>
    <lineage>
        <taxon>Bacteria</taxon>
        <taxon>Bacillati</taxon>
        <taxon>Actinomycetota</taxon>
        <taxon>Actinomycetes</taxon>
        <taxon>Micromonosporales</taxon>
        <taxon>Micromonosporaceae</taxon>
        <taxon>Dactylosporangium</taxon>
    </lineage>
</organism>
<accession>A0ABV9W295</accession>
<dbReference type="EMBL" id="JBHSIU010000042">
    <property type="protein sequence ID" value="MFC5002698.1"/>
    <property type="molecule type" value="Genomic_DNA"/>
</dbReference>
<dbReference type="PANTHER" id="PTHR33164">
    <property type="entry name" value="TRANSCRIPTIONAL REGULATOR, MARR FAMILY"/>
    <property type="match status" value="1"/>
</dbReference>
<dbReference type="SUPFAM" id="SSF46785">
    <property type="entry name" value="Winged helix' DNA-binding domain"/>
    <property type="match status" value="1"/>
</dbReference>
<evidence type="ECO:0000313" key="2">
    <source>
        <dbReference type="EMBL" id="MFC5002698.1"/>
    </source>
</evidence>
<dbReference type="PANTHER" id="PTHR33164:SF99">
    <property type="entry name" value="MARR FAMILY REGULATORY PROTEIN"/>
    <property type="match status" value="1"/>
</dbReference>
<proteinExistence type="predicted"/>
<dbReference type="InterPro" id="IPR036390">
    <property type="entry name" value="WH_DNA-bd_sf"/>
</dbReference>